<dbReference type="Pfam" id="PF12311">
    <property type="entry name" value="DUF3632"/>
    <property type="match status" value="1"/>
</dbReference>
<evidence type="ECO:0000313" key="1">
    <source>
        <dbReference type="EMBL" id="KAK3328764.1"/>
    </source>
</evidence>
<protein>
    <submittedName>
        <fullName evidence="1">Uncharacterized protein</fullName>
    </submittedName>
</protein>
<proteinExistence type="predicted"/>
<dbReference type="AlphaFoldDB" id="A0AAE0IPC8"/>
<organism evidence="1 2">
    <name type="scientific">Apodospora peruviana</name>
    <dbReference type="NCBI Taxonomy" id="516989"/>
    <lineage>
        <taxon>Eukaryota</taxon>
        <taxon>Fungi</taxon>
        <taxon>Dikarya</taxon>
        <taxon>Ascomycota</taxon>
        <taxon>Pezizomycotina</taxon>
        <taxon>Sordariomycetes</taxon>
        <taxon>Sordariomycetidae</taxon>
        <taxon>Sordariales</taxon>
        <taxon>Lasiosphaeriaceae</taxon>
        <taxon>Apodospora</taxon>
    </lineage>
</organism>
<dbReference type="EMBL" id="JAUEDM010000001">
    <property type="protein sequence ID" value="KAK3328764.1"/>
    <property type="molecule type" value="Genomic_DNA"/>
</dbReference>
<evidence type="ECO:0000313" key="2">
    <source>
        <dbReference type="Proteomes" id="UP001283341"/>
    </source>
</evidence>
<gene>
    <name evidence="1" type="ORF">B0H66DRAFT_539305</name>
</gene>
<name>A0AAE0IPC8_9PEZI</name>
<dbReference type="PANTHER" id="PTHR38797:SF4">
    <property type="entry name" value="NUCLEAR PORE COMPLEX PROTEIN NUP85"/>
    <property type="match status" value="1"/>
</dbReference>
<dbReference type="Proteomes" id="UP001283341">
    <property type="component" value="Unassembled WGS sequence"/>
</dbReference>
<reference evidence="1" key="1">
    <citation type="journal article" date="2023" name="Mol. Phylogenet. Evol.">
        <title>Genome-scale phylogeny and comparative genomics of the fungal order Sordariales.</title>
        <authorList>
            <person name="Hensen N."/>
            <person name="Bonometti L."/>
            <person name="Westerberg I."/>
            <person name="Brannstrom I.O."/>
            <person name="Guillou S."/>
            <person name="Cros-Aarteil S."/>
            <person name="Calhoun S."/>
            <person name="Haridas S."/>
            <person name="Kuo A."/>
            <person name="Mondo S."/>
            <person name="Pangilinan J."/>
            <person name="Riley R."/>
            <person name="LaButti K."/>
            <person name="Andreopoulos B."/>
            <person name="Lipzen A."/>
            <person name="Chen C."/>
            <person name="Yan M."/>
            <person name="Daum C."/>
            <person name="Ng V."/>
            <person name="Clum A."/>
            <person name="Steindorff A."/>
            <person name="Ohm R.A."/>
            <person name="Martin F."/>
            <person name="Silar P."/>
            <person name="Natvig D.O."/>
            <person name="Lalanne C."/>
            <person name="Gautier V."/>
            <person name="Ament-Velasquez S.L."/>
            <person name="Kruys A."/>
            <person name="Hutchinson M.I."/>
            <person name="Powell A.J."/>
            <person name="Barry K."/>
            <person name="Miller A.N."/>
            <person name="Grigoriev I.V."/>
            <person name="Debuchy R."/>
            <person name="Gladieux P."/>
            <person name="Hiltunen Thoren M."/>
            <person name="Johannesson H."/>
        </authorList>
    </citation>
    <scope>NUCLEOTIDE SEQUENCE</scope>
    <source>
        <strain evidence="1">CBS 118394</strain>
    </source>
</reference>
<keyword evidence="2" id="KW-1185">Reference proteome</keyword>
<dbReference type="PANTHER" id="PTHR38797">
    <property type="entry name" value="NUCLEAR PORE COMPLEX PROTEIN NUP85-RELATED"/>
    <property type="match status" value="1"/>
</dbReference>
<dbReference type="InterPro" id="IPR053204">
    <property type="entry name" value="Oxopyrrolidines_Biosynth-assoc"/>
</dbReference>
<dbReference type="InterPro" id="IPR022085">
    <property type="entry name" value="OpdG"/>
</dbReference>
<accession>A0AAE0IPC8</accession>
<comment type="caution">
    <text evidence="1">The sequence shown here is derived from an EMBL/GenBank/DDBJ whole genome shotgun (WGS) entry which is preliminary data.</text>
</comment>
<reference evidence="1" key="2">
    <citation type="submission" date="2023-06" db="EMBL/GenBank/DDBJ databases">
        <authorList>
            <consortium name="Lawrence Berkeley National Laboratory"/>
            <person name="Haridas S."/>
            <person name="Hensen N."/>
            <person name="Bonometti L."/>
            <person name="Westerberg I."/>
            <person name="Brannstrom I.O."/>
            <person name="Guillou S."/>
            <person name="Cros-Aarteil S."/>
            <person name="Calhoun S."/>
            <person name="Kuo A."/>
            <person name="Mondo S."/>
            <person name="Pangilinan J."/>
            <person name="Riley R."/>
            <person name="Labutti K."/>
            <person name="Andreopoulos B."/>
            <person name="Lipzen A."/>
            <person name="Chen C."/>
            <person name="Yanf M."/>
            <person name="Daum C."/>
            <person name="Ng V."/>
            <person name="Clum A."/>
            <person name="Steindorff A."/>
            <person name="Ohm R."/>
            <person name="Martin F."/>
            <person name="Silar P."/>
            <person name="Natvig D."/>
            <person name="Lalanne C."/>
            <person name="Gautier V."/>
            <person name="Ament-Velasquez S.L."/>
            <person name="Kruys A."/>
            <person name="Hutchinson M.I."/>
            <person name="Powell A.J."/>
            <person name="Barry K."/>
            <person name="Miller A.N."/>
            <person name="Grigoriev I.V."/>
            <person name="Debuchy R."/>
            <person name="Gladieux P."/>
            <person name="Thoren M.H."/>
            <person name="Johannesson H."/>
        </authorList>
    </citation>
    <scope>NUCLEOTIDE SEQUENCE</scope>
    <source>
        <strain evidence="1">CBS 118394</strain>
    </source>
</reference>
<sequence>MEVEWQKFHFVDGIDVFLFDGYKFSSHPGLSARYPFTYKRAVDILRDLVESKISVSAAARACIDMFPTEEDGKEDGRGLFGHFLLTMAGQIPYHHHGQAKLVRLIMCLYSSAKFGKISEATLGKGYPTFYSMDQFQISIYENYVPDLDESEDRTPGDPLAYNLNTAAFYARLAQAGFPHMSCYAVAALSDGLEETHDEPQYPQYADDLYVSLASLWISYAGQALYTQLVETRPEDDKAKKHHYKLGKLYKGPQFGLERWTFWKNALQRAGENGKAREQARKLAKRAGDLMEAIERCTQEA</sequence>